<dbReference type="EMBL" id="JAPFFF010000001">
    <property type="protein sequence ID" value="KAK8898186.1"/>
    <property type="molecule type" value="Genomic_DNA"/>
</dbReference>
<keyword evidence="4" id="KW-0964">Secreted</keyword>
<protein>
    <recommendedName>
        <fullName evidence="12">Right handed beta helix domain-containing protein</fullName>
    </recommendedName>
</protein>
<dbReference type="SMART" id="SM00710">
    <property type="entry name" value="PbH1"/>
    <property type="match status" value="12"/>
</dbReference>
<evidence type="ECO:0000313" key="10">
    <source>
        <dbReference type="EMBL" id="KAK8898186.1"/>
    </source>
</evidence>
<keyword evidence="9" id="KW-1133">Transmembrane helix</keyword>
<organism evidence="10 11">
    <name type="scientific">Tritrichomonas musculus</name>
    <dbReference type="NCBI Taxonomy" id="1915356"/>
    <lineage>
        <taxon>Eukaryota</taxon>
        <taxon>Metamonada</taxon>
        <taxon>Parabasalia</taxon>
        <taxon>Tritrichomonadida</taxon>
        <taxon>Tritrichomonadidae</taxon>
        <taxon>Tritrichomonas</taxon>
    </lineage>
</organism>
<keyword evidence="11" id="KW-1185">Reference proteome</keyword>
<dbReference type="PANTHER" id="PTHR11319:SF35">
    <property type="entry name" value="OUTER MEMBRANE PROTEIN PMPC-RELATED"/>
    <property type="match status" value="1"/>
</dbReference>
<evidence type="ECO:0000256" key="9">
    <source>
        <dbReference type="SAM" id="Phobius"/>
    </source>
</evidence>
<gene>
    <name evidence="10" type="ORF">M9Y10_000459</name>
</gene>
<evidence type="ECO:0000256" key="1">
    <source>
        <dbReference type="ARBA" id="ARBA00004196"/>
    </source>
</evidence>
<dbReference type="Pfam" id="PF02415">
    <property type="entry name" value="Chlam_PMP"/>
    <property type="match status" value="4"/>
</dbReference>
<reference evidence="10 11" key="1">
    <citation type="submission" date="2024-04" db="EMBL/GenBank/DDBJ databases">
        <title>Tritrichomonas musculus Genome.</title>
        <authorList>
            <person name="Alves-Ferreira E."/>
            <person name="Grigg M."/>
            <person name="Lorenzi H."/>
            <person name="Galac M."/>
        </authorList>
    </citation>
    <scope>NUCLEOTIDE SEQUENCE [LARGE SCALE GENOMIC DNA]</scope>
    <source>
        <strain evidence="10 11">EAF2021</strain>
    </source>
</reference>
<dbReference type="InterPro" id="IPR003368">
    <property type="entry name" value="POMP_repeat"/>
</dbReference>
<evidence type="ECO:0000256" key="4">
    <source>
        <dbReference type="ARBA" id="ARBA00022525"/>
    </source>
</evidence>
<sequence>MTLTIENLRSFRDKSFSNDGDCLNLLKVLLPLIDQVTNYYEISDIGFEIFKKNKDNEYLKKHLLDTIFSGEDFNVLHFSFCRKLFKSNVMITIPDVHQKLEKIFSDIRENKLKPPIGPDFKCIILATPLIFFPNEIQKEFKEDYTKYCHEINDIFHHSPMIKRMALQWPTPLNIRNEIYGLMDEKNTFNPDDLEKVINMAGDPNHIPQVNSTYTIPSKFLPITNTQFGCTSIGTCTPSVLPPSKPEVPDVPVIPEITPDPNYNQIKERIEEPTAIVVVQNSEFYKLGSNSTKGGAILFDKKRVNCTIDNCKFTYCIGNNGGAIWIQYAGDDNYLSGRISKTTFTNCFAKTDGGAINLKITQPNRHSFVIEECTFISNTAGDQGGAIYTEARDKLTIQKCTFENNVAYDNEKQGFSLYASIGCTAKGDKGNKITLLDNKFSFTPVQDAFNVYITTTTNSNNYDYKNANLYIGGCTFSTPQTPTVKFNHLKIYEQLKYESIVFTKCNCVQQGPDTVSVPDIEINNFNFNCDPNGVCTPGAPVTPGPSAKPDDDGYTKTDRIDSPGSALELEKAKFTDIKSEGKQGGAIRIAEPVVDCTIINCKFTSCTAKTGGAMYISYTHGSTHELLIKKTIFTDCSSTENGGALYIYISQENTHSATIKECTFTSNKAGYNGGAIYADTRDSFILKHCSFDGNQAKIGSSLWLKVGYRSEKDPTYDFAHVLSNSFTFTPSGEESNVYIRSYKLSEGDGPNANLVLSLCSFTASNPTSDIYKNLVIDDSEGQFNSISFTSWNCVKQGENTVTVPSNYKLSNFKFECNDINSCGPDSSGYNLHDQIIDQEQPIELENFKFLYHDNDDSNGGAISVNKNRVNCTITKCIFDLCASQYGGAVYIKYSGNGTYVCTITSSEFTNCQATTHGGAIFIQTTQSARHTATVTDCKFSNNNAKSNGGAIYADCRDGFTLKNCVFTDNVATNNGSSLWCRVGWNDRYNKNEAIIQDNEFTFTPSKKTNVNVFISSYTLNIDVTPNANLIFGGCTFNSKAADIESTHLRIYQYRSQFEHINFTSCSCVKQGVDTVDLPLLYNAEYYFTFECQDLGSCTAKPASPTPTPTPDSEGYYVSDKRFNRVEFDPKVVLTRVKFSNFSPENANYYGGAIYLNKVPGLINDCKFIKCQSVRGGAIYVGYSGSYNNYTCNIYSTIFENCNSTNGGAIYVSITQRRRHHVSLEGCTFTENTAVTNGGAIYATVRDCFSVRQSLFVNNKALNGSSVWCQVGQDQGNEFGDTAVFYGNNFTFTPSQSNTNNVYVQSNSLKNITSPNANVIFGKNVFTTVDPSAQNYKHLEIRENGKFEAIQFTDCNCIQGLESSIDIVASVKPNTDNLIYNCTSFDQCPSAGEKPPTSDQCNSERQESFGQEISIENSCFSNIKAPVSVEGGAVRVVNAKLEAEDCTFTNCSSDSNGGAIYVSFSANNCELELENCDFITCTSGGSGGAIYFINTNPSCESSFERCKFENNQAVTSGGAFYYSPCANSEMKKNLFINNTCTSTKAQGTSLYAFISNQEQVSSFSKNRKMIKDDENEVKPVVIEGNRFRSEPVTQTQQLFINLKKSGQLEFNSNSFSFNKAEEIPSGAKYIQLQKDEGAVLAVKDDICVDNKESLVSGFDSDVNIQTDCHVADPENDHELEGDDQGGKKKNNVGLIVGVTVAAVVVVAIIVVVVVFVVLRKKQGNYVSDLNEDEVADNNSGTQPTIEDPTNL</sequence>
<keyword evidence="9" id="KW-0812">Transmembrane</keyword>
<dbReference type="SUPFAM" id="SSF51126">
    <property type="entry name" value="Pectin lyase-like"/>
    <property type="match status" value="4"/>
</dbReference>
<evidence type="ECO:0000256" key="7">
    <source>
        <dbReference type="ARBA" id="ARBA00023237"/>
    </source>
</evidence>
<feature type="transmembrane region" description="Helical" evidence="9">
    <location>
        <begin position="1692"/>
        <end position="1716"/>
    </location>
</feature>
<accession>A0ABR2L5B5</accession>
<comment type="subcellular location">
    <subcellularLocation>
        <location evidence="1">Cell envelope</location>
    </subcellularLocation>
    <subcellularLocation>
        <location evidence="2">Cell outer membrane</location>
    </subcellularLocation>
    <subcellularLocation>
        <location evidence="3">Secreted</location>
    </subcellularLocation>
</comment>
<proteinExistence type="predicted"/>
<evidence type="ECO:0008006" key="12">
    <source>
        <dbReference type="Google" id="ProtNLM"/>
    </source>
</evidence>
<feature type="region of interest" description="Disordered" evidence="8">
    <location>
        <begin position="1730"/>
        <end position="1749"/>
    </location>
</feature>
<keyword evidence="7" id="KW-0998">Cell outer membrane</keyword>
<evidence type="ECO:0000256" key="3">
    <source>
        <dbReference type="ARBA" id="ARBA00004613"/>
    </source>
</evidence>
<keyword evidence="5" id="KW-0732">Signal</keyword>
<dbReference type="PANTHER" id="PTHR11319">
    <property type="entry name" value="G PROTEIN-COUPLED RECEPTOR-RELATED"/>
    <property type="match status" value="1"/>
</dbReference>
<evidence type="ECO:0000256" key="8">
    <source>
        <dbReference type="SAM" id="MobiDB-lite"/>
    </source>
</evidence>
<evidence type="ECO:0000256" key="2">
    <source>
        <dbReference type="ARBA" id="ARBA00004442"/>
    </source>
</evidence>
<evidence type="ECO:0000313" key="11">
    <source>
        <dbReference type="Proteomes" id="UP001470230"/>
    </source>
</evidence>
<dbReference type="InterPro" id="IPR011050">
    <property type="entry name" value="Pectin_lyase_fold/virulence"/>
</dbReference>
<keyword evidence="6 9" id="KW-0472">Membrane</keyword>
<name>A0ABR2L5B5_9EUKA</name>
<dbReference type="NCBIfam" id="TIGR01376">
    <property type="entry name" value="POMP_repeat"/>
    <property type="match status" value="4"/>
</dbReference>
<feature type="region of interest" description="Disordered" evidence="8">
    <location>
        <begin position="537"/>
        <end position="560"/>
    </location>
</feature>
<feature type="compositionally biased region" description="Basic and acidic residues" evidence="8">
    <location>
        <begin position="547"/>
        <end position="560"/>
    </location>
</feature>
<dbReference type="InterPro" id="IPR006626">
    <property type="entry name" value="PbH1"/>
</dbReference>
<evidence type="ECO:0000256" key="6">
    <source>
        <dbReference type="ARBA" id="ARBA00023136"/>
    </source>
</evidence>
<dbReference type="Proteomes" id="UP001470230">
    <property type="component" value="Unassembled WGS sequence"/>
</dbReference>
<feature type="compositionally biased region" description="Polar residues" evidence="8">
    <location>
        <begin position="1734"/>
        <end position="1749"/>
    </location>
</feature>
<evidence type="ECO:0000256" key="5">
    <source>
        <dbReference type="ARBA" id="ARBA00022729"/>
    </source>
</evidence>
<comment type="caution">
    <text evidence="10">The sequence shown here is derived from an EMBL/GenBank/DDBJ whole genome shotgun (WGS) entry which is preliminary data.</text>
</comment>